<accession>A0ABD2BM89</accession>
<keyword evidence="1" id="KW-0812">Transmembrane</keyword>
<keyword evidence="1" id="KW-0472">Membrane</keyword>
<keyword evidence="3" id="KW-1185">Reference proteome</keyword>
<sequence>MKEGRCKTGWIRIRWTPVACWPNLNPTIETPLTMKPQRIRNDTNLQWDISYQLPGYHRTHQGSLFKALEKTNPVTENMITIFVLTHNYFLFFYLALPRQHSVQ</sequence>
<protein>
    <submittedName>
        <fullName evidence="2">Uncharacterized protein</fullName>
    </submittedName>
</protein>
<organism evidence="2 3">
    <name type="scientific">Vespula squamosa</name>
    <name type="common">Southern yellow jacket</name>
    <name type="synonym">Wasp</name>
    <dbReference type="NCBI Taxonomy" id="30214"/>
    <lineage>
        <taxon>Eukaryota</taxon>
        <taxon>Metazoa</taxon>
        <taxon>Ecdysozoa</taxon>
        <taxon>Arthropoda</taxon>
        <taxon>Hexapoda</taxon>
        <taxon>Insecta</taxon>
        <taxon>Pterygota</taxon>
        <taxon>Neoptera</taxon>
        <taxon>Endopterygota</taxon>
        <taxon>Hymenoptera</taxon>
        <taxon>Apocrita</taxon>
        <taxon>Aculeata</taxon>
        <taxon>Vespoidea</taxon>
        <taxon>Vespidae</taxon>
        <taxon>Vespinae</taxon>
        <taxon>Vespula</taxon>
    </lineage>
</organism>
<dbReference type="EMBL" id="JAUDFV010000074">
    <property type="protein sequence ID" value="KAL2733892.1"/>
    <property type="molecule type" value="Genomic_DNA"/>
</dbReference>
<dbReference type="AlphaFoldDB" id="A0ABD2BM89"/>
<proteinExistence type="predicted"/>
<keyword evidence="1" id="KW-1133">Transmembrane helix</keyword>
<dbReference type="Proteomes" id="UP001607302">
    <property type="component" value="Unassembled WGS sequence"/>
</dbReference>
<feature type="transmembrane region" description="Helical" evidence="1">
    <location>
        <begin position="78"/>
        <end position="96"/>
    </location>
</feature>
<comment type="caution">
    <text evidence="2">The sequence shown here is derived from an EMBL/GenBank/DDBJ whole genome shotgun (WGS) entry which is preliminary data.</text>
</comment>
<evidence type="ECO:0000313" key="3">
    <source>
        <dbReference type="Proteomes" id="UP001607302"/>
    </source>
</evidence>
<gene>
    <name evidence="2" type="ORF">V1478_003590</name>
</gene>
<evidence type="ECO:0000313" key="2">
    <source>
        <dbReference type="EMBL" id="KAL2733892.1"/>
    </source>
</evidence>
<reference evidence="2 3" key="1">
    <citation type="journal article" date="2024" name="Ann. Entomol. Soc. Am.">
        <title>Genomic analyses of the southern and eastern yellowjacket wasps (Hymenoptera: Vespidae) reveal evolutionary signatures of social life.</title>
        <authorList>
            <person name="Catto M.A."/>
            <person name="Caine P.B."/>
            <person name="Orr S.E."/>
            <person name="Hunt B.G."/>
            <person name="Goodisman M.A.D."/>
        </authorList>
    </citation>
    <scope>NUCLEOTIDE SEQUENCE [LARGE SCALE GENOMIC DNA]</scope>
    <source>
        <strain evidence="2">233</strain>
        <tissue evidence="2">Head and thorax</tissue>
    </source>
</reference>
<evidence type="ECO:0000256" key="1">
    <source>
        <dbReference type="SAM" id="Phobius"/>
    </source>
</evidence>
<name>A0ABD2BM89_VESSQ</name>